<evidence type="ECO:0000313" key="4">
    <source>
        <dbReference type="EMBL" id="WTU42228.1"/>
    </source>
</evidence>
<feature type="compositionally biased region" description="Basic and acidic residues" evidence="1">
    <location>
        <begin position="120"/>
        <end position="136"/>
    </location>
</feature>
<keyword evidence="2" id="KW-1133">Transmembrane helix</keyword>
<sequence>MRFRQVTLCAAVAAATALMPVAAATAESEPHGSLTVTPSTTAPGGEVDLRVSVCGGRQAVGTSEAFVSQAQFAPAADGGLFAQARIRSDAQARSYDIWVNCKDSSGQASGRVTVVHGGSGHHDGNQHPNEHPDHRATPHAPVHAGGGGAAQLADRQATEQGPGTRHAVIGLALAAVAAVAVAGRSARRRRRSD</sequence>
<keyword evidence="3" id="KW-0732">Signal</keyword>
<evidence type="ECO:0000256" key="1">
    <source>
        <dbReference type="SAM" id="MobiDB-lite"/>
    </source>
</evidence>
<gene>
    <name evidence="4" type="ORF">OHV25_22945</name>
</gene>
<reference evidence="4" key="1">
    <citation type="submission" date="2022-10" db="EMBL/GenBank/DDBJ databases">
        <title>The complete genomes of actinobacterial strains from the NBC collection.</title>
        <authorList>
            <person name="Joergensen T.S."/>
            <person name="Alvarez Arevalo M."/>
            <person name="Sterndorff E.B."/>
            <person name="Faurdal D."/>
            <person name="Vuksanovic O."/>
            <person name="Mourched A.-S."/>
            <person name="Charusanti P."/>
            <person name="Shaw S."/>
            <person name="Blin K."/>
            <person name="Weber T."/>
        </authorList>
    </citation>
    <scope>NUCLEOTIDE SEQUENCE</scope>
    <source>
        <strain evidence="4">NBC_00060</strain>
    </source>
</reference>
<proteinExistence type="predicted"/>
<feature type="transmembrane region" description="Helical" evidence="2">
    <location>
        <begin position="166"/>
        <end position="183"/>
    </location>
</feature>
<keyword evidence="2" id="KW-0812">Transmembrane</keyword>
<evidence type="ECO:0000256" key="2">
    <source>
        <dbReference type="SAM" id="Phobius"/>
    </source>
</evidence>
<evidence type="ECO:0000256" key="3">
    <source>
        <dbReference type="SAM" id="SignalP"/>
    </source>
</evidence>
<dbReference type="AlphaFoldDB" id="A0AAU2H3R7"/>
<feature type="chain" id="PRO_5043748774" evidence="3">
    <location>
        <begin position="27"/>
        <end position="193"/>
    </location>
</feature>
<name>A0AAU2H3R7_9ACTN</name>
<protein>
    <submittedName>
        <fullName evidence="4">Uncharacterized protein</fullName>
    </submittedName>
</protein>
<organism evidence="4">
    <name type="scientific">Streptomyces sp. NBC_00060</name>
    <dbReference type="NCBI Taxonomy" id="2975636"/>
    <lineage>
        <taxon>Bacteria</taxon>
        <taxon>Bacillati</taxon>
        <taxon>Actinomycetota</taxon>
        <taxon>Actinomycetes</taxon>
        <taxon>Kitasatosporales</taxon>
        <taxon>Streptomycetaceae</taxon>
        <taxon>Streptomyces</taxon>
    </lineage>
</organism>
<keyword evidence="2" id="KW-0472">Membrane</keyword>
<accession>A0AAU2H3R7</accession>
<dbReference type="EMBL" id="CP108253">
    <property type="protein sequence ID" value="WTU42228.1"/>
    <property type="molecule type" value="Genomic_DNA"/>
</dbReference>
<feature type="region of interest" description="Disordered" evidence="1">
    <location>
        <begin position="116"/>
        <end position="163"/>
    </location>
</feature>
<feature type="signal peptide" evidence="3">
    <location>
        <begin position="1"/>
        <end position="26"/>
    </location>
</feature>